<proteinExistence type="predicted"/>
<reference evidence="1 2" key="1">
    <citation type="submission" date="2016-10" db="EMBL/GenBank/DDBJ databases">
        <authorList>
            <person name="de Groot N.N."/>
        </authorList>
    </citation>
    <scope>NUCLEOTIDE SEQUENCE [LARGE SCALE GENOMIC DNA]</scope>
    <source>
        <strain evidence="1 2">DSM 24015</strain>
    </source>
</reference>
<gene>
    <name evidence="1" type="ORF">SAMN05421544_11812</name>
</gene>
<name>A0A1G7EXN2_9FLAO</name>
<protein>
    <submittedName>
        <fullName evidence="1">Uncharacterized protein</fullName>
    </submittedName>
</protein>
<dbReference type="OrthoDB" id="1274550at2"/>
<sequence length="240" mass="27581">MNKEVHQRLLSDFQRLGGSGRLAKSLANFSLQNYAKLKYEIGRLSGDHVKPTAGKPAAEKITEQKTETEKPKVLGYANAEKRKVFNDFIADYPLELHPVYRGRWQVWLESCSLKIALNKLPSTAVSEAFAIQCKIYECFKVFDECQKILKHYRVYKRIMPTGVKKDLSGLSELELFKLQNKLRASISRRKKTIEKMEVELPEKDASGYTSKLHSINLKKEQLQEKINELMACEKLLNDGK</sequence>
<dbReference type="Proteomes" id="UP000198517">
    <property type="component" value="Unassembled WGS sequence"/>
</dbReference>
<dbReference type="AlphaFoldDB" id="A0A1G7EXN2"/>
<accession>A0A1G7EXN2</accession>
<dbReference type="STRING" id="1071918.SAMN05421544_11812"/>
<organism evidence="1 2">
    <name type="scientific">Riemerella columbipharyngis</name>
    <dbReference type="NCBI Taxonomy" id="1071918"/>
    <lineage>
        <taxon>Bacteria</taxon>
        <taxon>Pseudomonadati</taxon>
        <taxon>Bacteroidota</taxon>
        <taxon>Flavobacteriia</taxon>
        <taxon>Flavobacteriales</taxon>
        <taxon>Weeksellaceae</taxon>
        <taxon>Riemerella</taxon>
    </lineage>
</organism>
<evidence type="ECO:0000313" key="2">
    <source>
        <dbReference type="Proteomes" id="UP000198517"/>
    </source>
</evidence>
<dbReference type="RefSeq" id="WP_092737604.1">
    <property type="nucleotide sequence ID" value="NZ_FNAS01000018.1"/>
</dbReference>
<keyword evidence="2" id="KW-1185">Reference proteome</keyword>
<dbReference type="EMBL" id="FNAS01000018">
    <property type="protein sequence ID" value="SDE68372.1"/>
    <property type="molecule type" value="Genomic_DNA"/>
</dbReference>
<evidence type="ECO:0000313" key="1">
    <source>
        <dbReference type="EMBL" id="SDE68372.1"/>
    </source>
</evidence>